<dbReference type="PANTHER" id="PTHR42928:SF5">
    <property type="entry name" value="BLR1237 PROTEIN"/>
    <property type="match status" value="1"/>
</dbReference>
<dbReference type="PIRSF" id="PIRSF017082">
    <property type="entry name" value="YflP"/>
    <property type="match status" value="1"/>
</dbReference>
<dbReference type="AlphaFoldDB" id="A0A1X7PFL3"/>
<keyword evidence="3" id="KW-0675">Receptor</keyword>
<dbReference type="Gene3D" id="3.40.190.150">
    <property type="entry name" value="Bordetella uptake gene, domain 1"/>
    <property type="match status" value="1"/>
</dbReference>
<evidence type="ECO:0000256" key="1">
    <source>
        <dbReference type="ARBA" id="ARBA00006987"/>
    </source>
</evidence>
<dbReference type="Pfam" id="PF03401">
    <property type="entry name" value="TctC"/>
    <property type="match status" value="1"/>
</dbReference>
<dbReference type="InterPro" id="IPR042100">
    <property type="entry name" value="Bug_dom1"/>
</dbReference>
<reference evidence="4" key="1">
    <citation type="submission" date="2017-04" db="EMBL/GenBank/DDBJ databases">
        <authorList>
            <person name="Varghese N."/>
            <person name="Submissions S."/>
        </authorList>
    </citation>
    <scope>NUCLEOTIDE SEQUENCE [LARGE SCALE GENOMIC DNA]</scope>
    <source>
        <strain evidence="4">B5P</strain>
    </source>
</reference>
<dbReference type="RefSeq" id="WP_085465692.1">
    <property type="nucleotide sequence ID" value="NZ_FXBL01000004.1"/>
</dbReference>
<feature type="chain" id="PRO_5013321873" evidence="2">
    <location>
        <begin position="24"/>
        <end position="324"/>
    </location>
</feature>
<keyword evidence="2" id="KW-0732">Signal</keyword>
<dbReference type="SUPFAM" id="SSF53850">
    <property type="entry name" value="Periplasmic binding protein-like II"/>
    <property type="match status" value="1"/>
</dbReference>
<name>A0A1X7PFL3_9HYPH</name>
<dbReference type="OrthoDB" id="8443386at2"/>
<organism evidence="3 4">
    <name type="scientific">Mesorhizobium australicum</name>
    <dbReference type="NCBI Taxonomy" id="536018"/>
    <lineage>
        <taxon>Bacteria</taxon>
        <taxon>Pseudomonadati</taxon>
        <taxon>Pseudomonadota</taxon>
        <taxon>Alphaproteobacteria</taxon>
        <taxon>Hyphomicrobiales</taxon>
        <taxon>Phyllobacteriaceae</taxon>
        <taxon>Mesorhizobium</taxon>
    </lineage>
</organism>
<dbReference type="EMBL" id="FXBL01000004">
    <property type="protein sequence ID" value="SMH49571.1"/>
    <property type="molecule type" value="Genomic_DNA"/>
</dbReference>
<dbReference type="Gene3D" id="3.40.190.10">
    <property type="entry name" value="Periplasmic binding protein-like II"/>
    <property type="match status" value="1"/>
</dbReference>
<evidence type="ECO:0000313" key="4">
    <source>
        <dbReference type="Proteomes" id="UP000193083"/>
    </source>
</evidence>
<dbReference type="Proteomes" id="UP000193083">
    <property type="component" value="Unassembled WGS sequence"/>
</dbReference>
<accession>A0A1X7PFL3</accession>
<feature type="signal peptide" evidence="2">
    <location>
        <begin position="1"/>
        <end position="23"/>
    </location>
</feature>
<gene>
    <name evidence="3" type="ORF">SAMN02982922_3940</name>
</gene>
<dbReference type="InterPro" id="IPR005064">
    <property type="entry name" value="BUG"/>
</dbReference>
<evidence type="ECO:0000313" key="3">
    <source>
        <dbReference type="EMBL" id="SMH49571.1"/>
    </source>
</evidence>
<evidence type="ECO:0000256" key="2">
    <source>
        <dbReference type="SAM" id="SignalP"/>
    </source>
</evidence>
<proteinExistence type="inferred from homology"/>
<sequence>MQKILTALGAAAMLSVSTLSALADYPERPITIVVPFAAGGPTDTVTRLVAESMSKDLGQQVVVENVGGAGGTLGAGRVAQSDPDGYTLLLHHIGMATSATLYRKLAYDTLGAFEYVGLVTEVPMTIVARKDLEPADLKGLVDYAKANKDTVTVANAGIGAASHLCGMLFMTAIGTPLVTVPYKGTGPAMTDLLGGQVDIMCDQTTNTTKQIQGGTIKAYAVTTAKRLDVLPDLPTTDEAGLPGMQVGIWHGIYAPKGTPADVTEKLSKALQVALKDENVVARFAELGTTPSPEADATPAALKAKLESEIARWKPIIEAAGQYAD</sequence>
<dbReference type="PANTHER" id="PTHR42928">
    <property type="entry name" value="TRICARBOXYLATE-BINDING PROTEIN"/>
    <property type="match status" value="1"/>
</dbReference>
<protein>
    <submittedName>
        <fullName evidence="3">Tripartite-type tricarboxylate transporter, receptor component TctC</fullName>
    </submittedName>
</protein>
<keyword evidence="4" id="KW-1185">Reference proteome</keyword>
<comment type="similarity">
    <text evidence="1">Belongs to the UPF0065 (bug) family.</text>
</comment>